<dbReference type="KEGG" id="pfy:PFICI_01698"/>
<reference evidence="4" key="1">
    <citation type="journal article" date="2015" name="BMC Genomics">
        <title>Genomic and transcriptomic analysis of the endophytic fungus Pestalotiopsis fici reveals its lifestyle and high potential for synthesis of natural products.</title>
        <authorList>
            <person name="Wang X."/>
            <person name="Zhang X."/>
            <person name="Liu L."/>
            <person name="Xiang M."/>
            <person name="Wang W."/>
            <person name="Sun X."/>
            <person name="Che Y."/>
            <person name="Guo L."/>
            <person name="Liu G."/>
            <person name="Guo L."/>
            <person name="Wang C."/>
            <person name="Yin W.B."/>
            <person name="Stadler M."/>
            <person name="Zhang X."/>
            <person name="Liu X."/>
        </authorList>
    </citation>
    <scope>NUCLEOTIDE SEQUENCE [LARGE SCALE GENOMIC DNA]</scope>
    <source>
        <strain evidence="4">W106-1 / CGMCC3.15140</strain>
    </source>
</reference>
<dbReference type="Proteomes" id="UP000030651">
    <property type="component" value="Unassembled WGS sequence"/>
</dbReference>
<dbReference type="GeneID" id="19266711"/>
<name>W3XPI3_PESFW</name>
<keyword evidence="4" id="KW-1185">Reference proteome</keyword>
<feature type="region of interest" description="Disordered" evidence="1">
    <location>
        <begin position="1"/>
        <end position="28"/>
    </location>
</feature>
<feature type="domain" description="DUF6546" evidence="2">
    <location>
        <begin position="419"/>
        <end position="646"/>
    </location>
</feature>
<proteinExistence type="predicted"/>
<sequence>MEKVGPDPHGLPLLTRPRDLPTTQTRVPQSDTVAWDSLPHELKYKIWELLLSPKHMATPSRQGGAPSNHLQTNYATVAREWQAFFEKYNFSSLVLHQYDLPDFRSILNRDRTDRRLSLRRLWLHVELSSHPGQRYEGYSLPEPAQTNSSIYTFALWDLFTTFKQWENDIKGSGKELTLALVLSVYSLEYCFRRPPFRRVRMCKDLLMHDQMEPFPFSFNVQGQLVSDCGIDWRHIETPLDSNLVNNLYQHYLCGVGNASEWSLDTDYFSIPGEISRRRQTAMPLSPSTWIPETTSPCPGGGISSRQTGDETMRDLHPSIGDGLLHFPSLEPNSSTQSIYFGPSRIHAEPLPLKFDLAHVGADSLPSLDFVHSLWTPRQFGKTIPKLSYVFNALPMLKTIQFESWHLGRVGGLSQILTQLPPHVEKVVMYEDFDCLESNRKDLDIYPRLGENLRIASLNLVELEASFIVDAFWFFQPFTTEIDRLKPASEWKRLETLTLTSIKLTRAPETLTPTSIRLTRAPETTQLQFSSKPRVETNSTLLVAAAYAALHMPKLRIMQLWSDGTGHVGIDEYEHKPCIFRYTANCHRHAPLIEWVDNEKPATELPWIVAKSWQMVADKYRHGEIRTLSSTMAPYNHPTRPSVRKHLITSQDLKDSQSCVLCNNCGRLVG</sequence>
<accession>W3XPI3</accession>
<dbReference type="EMBL" id="KI912109">
    <property type="protein sequence ID" value="ETS87870.1"/>
    <property type="molecule type" value="Genomic_DNA"/>
</dbReference>
<dbReference type="HOGENOM" id="CLU_023464_0_0_1"/>
<evidence type="ECO:0000256" key="1">
    <source>
        <dbReference type="SAM" id="MobiDB-lite"/>
    </source>
</evidence>
<protein>
    <recommendedName>
        <fullName evidence="2">DUF6546 domain-containing protein</fullName>
    </recommendedName>
</protein>
<feature type="compositionally biased region" description="Low complexity" evidence="1">
    <location>
        <begin position="11"/>
        <end position="26"/>
    </location>
</feature>
<organism evidence="3 4">
    <name type="scientific">Pestalotiopsis fici (strain W106-1 / CGMCC3.15140)</name>
    <dbReference type="NCBI Taxonomy" id="1229662"/>
    <lineage>
        <taxon>Eukaryota</taxon>
        <taxon>Fungi</taxon>
        <taxon>Dikarya</taxon>
        <taxon>Ascomycota</taxon>
        <taxon>Pezizomycotina</taxon>
        <taxon>Sordariomycetes</taxon>
        <taxon>Xylariomycetidae</taxon>
        <taxon>Amphisphaeriales</taxon>
        <taxon>Sporocadaceae</taxon>
        <taxon>Pestalotiopsis</taxon>
    </lineage>
</organism>
<dbReference type="InParanoid" id="W3XPI3"/>
<evidence type="ECO:0000259" key="2">
    <source>
        <dbReference type="Pfam" id="PF20183"/>
    </source>
</evidence>
<dbReference type="RefSeq" id="XP_007828470.1">
    <property type="nucleotide sequence ID" value="XM_007830279.1"/>
</dbReference>
<gene>
    <name evidence="3" type="ORF">PFICI_01698</name>
</gene>
<evidence type="ECO:0000313" key="3">
    <source>
        <dbReference type="EMBL" id="ETS87870.1"/>
    </source>
</evidence>
<dbReference type="OrthoDB" id="3728558at2759"/>
<dbReference type="Pfam" id="PF20183">
    <property type="entry name" value="DUF6546"/>
    <property type="match status" value="1"/>
</dbReference>
<evidence type="ECO:0000313" key="4">
    <source>
        <dbReference type="Proteomes" id="UP000030651"/>
    </source>
</evidence>
<dbReference type="AlphaFoldDB" id="W3XPI3"/>
<dbReference type="InterPro" id="IPR046676">
    <property type="entry name" value="DUF6546"/>
</dbReference>